<reference evidence="7" key="1">
    <citation type="submission" date="2021-01" db="EMBL/GenBank/DDBJ databases">
        <title>Whole genome shotgun sequence of Planotetraspora silvatica NBRC 100141.</title>
        <authorList>
            <person name="Komaki H."/>
            <person name="Tamura T."/>
        </authorList>
    </citation>
    <scope>NUCLEOTIDE SEQUENCE</scope>
    <source>
        <strain evidence="7">NBRC 100141</strain>
    </source>
</reference>
<feature type="signal peptide" evidence="6">
    <location>
        <begin position="1"/>
        <end position="22"/>
    </location>
</feature>
<dbReference type="SUPFAM" id="SSF53850">
    <property type="entry name" value="Periplasmic binding protein-like II"/>
    <property type="match status" value="1"/>
</dbReference>
<evidence type="ECO:0000313" key="8">
    <source>
        <dbReference type="Proteomes" id="UP000644610"/>
    </source>
</evidence>
<feature type="chain" id="PRO_5039168500" description="Multiple sugar transport system substrate-binding protein" evidence="6">
    <location>
        <begin position="23"/>
        <end position="459"/>
    </location>
</feature>
<dbReference type="PROSITE" id="PS51257">
    <property type="entry name" value="PROKAR_LIPOPROTEIN"/>
    <property type="match status" value="1"/>
</dbReference>
<keyword evidence="3" id="KW-0472">Membrane</keyword>
<gene>
    <name evidence="7" type="ORF">Psi02_13540</name>
</gene>
<evidence type="ECO:0000256" key="3">
    <source>
        <dbReference type="ARBA" id="ARBA00023136"/>
    </source>
</evidence>
<dbReference type="AlphaFoldDB" id="A0A8J3XL80"/>
<sequence>MGSVRKRALGAAVALVVGVVVAGCGGGAEEQQGGEQTLKMWTFKKSHADALNKVAAQFKSETGITVSVEAVTPDDVFVSKVQSAAQTGGLPDVLEVHAGGEDLEMGASGLLQDLQGDVDATWKQRLLPTTQESGVMTQQRIDDAASDSPFKSTKAGQRFSVGFTAGAFGIVYANKDKLQAAGLDPNTPPKTWEEFLAALKATTGKDSQQGGLSLGLKVSQTGYNWVYQPLAHAYLGKDRFHALFAKGAAQGFASPDGVKTLDVFSRLTPYWMPGSTTLGIDEADIAFAQGKSAFDVGGTFTLAFLAQNGLTPDKVLTFPIPPSADGVNKEISMSPLALTGLGVTATTKNRAAAVKWLDWLTSPKGAGAVAKESLDLPATDLGADAESLLGADLAALQKYFTGPPESAYDAADVSFFPSDYDQVKPGDLMVRLSPLQEVSPQQAGTELDKIMGSMWKATE</sequence>
<evidence type="ECO:0008006" key="9">
    <source>
        <dbReference type="Google" id="ProtNLM"/>
    </source>
</evidence>
<dbReference type="InterPro" id="IPR006059">
    <property type="entry name" value="SBP"/>
</dbReference>
<dbReference type="Pfam" id="PF01547">
    <property type="entry name" value="SBP_bac_1"/>
    <property type="match status" value="1"/>
</dbReference>
<organism evidence="7 8">
    <name type="scientific">Planotetraspora silvatica</name>
    <dbReference type="NCBI Taxonomy" id="234614"/>
    <lineage>
        <taxon>Bacteria</taxon>
        <taxon>Bacillati</taxon>
        <taxon>Actinomycetota</taxon>
        <taxon>Actinomycetes</taxon>
        <taxon>Streptosporangiales</taxon>
        <taxon>Streptosporangiaceae</taxon>
        <taxon>Planotetraspora</taxon>
    </lineage>
</organism>
<keyword evidence="4" id="KW-0564">Palmitate</keyword>
<evidence type="ECO:0000256" key="4">
    <source>
        <dbReference type="ARBA" id="ARBA00023139"/>
    </source>
</evidence>
<evidence type="ECO:0000313" key="7">
    <source>
        <dbReference type="EMBL" id="GII44930.1"/>
    </source>
</evidence>
<dbReference type="Gene3D" id="3.40.190.10">
    <property type="entry name" value="Periplasmic binding protein-like II"/>
    <property type="match status" value="1"/>
</dbReference>
<dbReference type="EMBL" id="BOOQ01000007">
    <property type="protein sequence ID" value="GII44930.1"/>
    <property type="molecule type" value="Genomic_DNA"/>
</dbReference>
<comment type="caution">
    <text evidence="7">The sequence shown here is derived from an EMBL/GenBank/DDBJ whole genome shotgun (WGS) entry which is preliminary data.</text>
</comment>
<keyword evidence="1" id="KW-1003">Cell membrane</keyword>
<evidence type="ECO:0000256" key="2">
    <source>
        <dbReference type="ARBA" id="ARBA00022729"/>
    </source>
</evidence>
<evidence type="ECO:0000256" key="1">
    <source>
        <dbReference type="ARBA" id="ARBA00022475"/>
    </source>
</evidence>
<dbReference type="PANTHER" id="PTHR43649">
    <property type="entry name" value="ARABINOSE-BINDING PROTEIN-RELATED"/>
    <property type="match status" value="1"/>
</dbReference>
<keyword evidence="2 6" id="KW-0732">Signal</keyword>
<evidence type="ECO:0000256" key="6">
    <source>
        <dbReference type="SAM" id="SignalP"/>
    </source>
</evidence>
<keyword evidence="5" id="KW-0449">Lipoprotein</keyword>
<keyword evidence="8" id="KW-1185">Reference proteome</keyword>
<dbReference type="InterPro" id="IPR050490">
    <property type="entry name" value="Bact_solute-bd_prot1"/>
</dbReference>
<proteinExistence type="predicted"/>
<dbReference type="RefSeq" id="WP_203972569.1">
    <property type="nucleotide sequence ID" value="NZ_BAAAKY010000028.1"/>
</dbReference>
<dbReference type="PANTHER" id="PTHR43649:SF33">
    <property type="entry name" value="POLYGALACTURONAN_RHAMNOGALACTURONAN-BINDING PROTEIN YTCQ"/>
    <property type="match status" value="1"/>
</dbReference>
<name>A0A8J3XL80_9ACTN</name>
<evidence type="ECO:0000256" key="5">
    <source>
        <dbReference type="ARBA" id="ARBA00023288"/>
    </source>
</evidence>
<protein>
    <recommendedName>
        <fullName evidence="9">Multiple sugar transport system substrate-binding protein</fullName>
    </recommendedName>
</protein>
<dbReference type="Proteomes" id="UP000644610">
    <property type="component" value="Unassembled WGS sequence"/>
</dbReference>
<accession>A0A8J3XL80</accession>